<dbReference type="SUPFAM" id="SSF53474">
    <property type="entry name" value="alpha/beta-Hydrolases"/>
    <property type="match status" value="1"/>
</dbReference>
<dbReference type="InterPro" id="IPR000073">
    <property type="entry name" value="AB_hydrolase_1"/>
</dbReference>
<dbReference type="InterPro" id="IPR029058">
    <property type="entry name" value="AB_hydrolase_fold"/>
</dbReference>
<organism evidence="3 4">
    <name type="scientific">Ascochyta lentis</name>
    <dbReference type="NCBI Taxonomy" id="205686"/>
    <lineage>
        <taxon>Eukaryota</taxon>
        <taxon>Fungi</taxon>
        <taxon>Dikarya</taxon>
        <taxon>Ascomycota</taxon>
        <taxon>Pezizomycotina</taxon>
        <taxon>Dothideomycetes</taxon>
        <taxon>Pleosporomycetidae</taxon>
        <taxon>Pleosporales</taxon>
        <taxon>Pleosporineae</taxon>
        <taxon>Didymellaceae</taxon>
        <taxon>Ascochyta</taxon>
    </lineage>
</organism>
<dbReference type="Proteomes" id="UP000651452">
    <property type="component" value="Unassembled WGS sequence"/>
</dbReference>
<evidence type="ECO:0000256" key="1">
    <source>
        <dbReference type="SAM" id="SignalP"/>
    </source>
</evidence>
<comment type="caution">
    <text evidence="3">The sequence shown here is derived from an EMBL/GenBank/DDBJ whole genome shotgun (WGS) entry which is preliminary data.</text>
</comment>
<dbReference type="EMBL" id="RZGK01000002">
    <property type="protein sequence ID" value="KAF9701996.1"/>
    <property type="molecule type" value="Genomic_DNA"/>
</dbReference>
<proteinExistence type="predicted"/>
<keyword evidence="4" id="KW-1185">Reference proteome</keyword>
<dbReference type="PANTHER" id="PTHR37017:SF11">
    <property type="entry name" value="ESTERASE_LIPASE_THIOESTERASE DOMAIN-CONTAINING PROTEIN"/>
    <property type="match status" value="1"/>
</dbReference>
<feature type="signal peptide" evidence="1">
    <location>
        <begin position="1"/>
        <end position="22"/>
    </location>
</feature>
<dbReference type="PANTHER" id="PTHR37017">
    <property type="entry name" value="AB HYDROLASE-1 DOMAIN-CONTAINING PROTEIN-RELATED"/>
    <property type="match status" value="1"/>
</dbReference>
<evidence type="ECO:0000259" key="2">
    <source>
        <dbReference type="Pfam" id="PF12697"/>
    </source>
</evidence>
<reference evidence="3" key="2">
    <citation type="submission" date="2020-09" db="EMBL/GenBank/DDBJ databases">
        <title>Reference genome assembly for Australian Ascochyta lentis isolate Al4.</title>
        <authorList>
            <person name="Lee R.C."/>
            <person name="Farfan-Caceres L.M."/>
            <person name="Debler J.W."/>
            <person name="Williams A.H."/>
            <person name="Henares B.M."/>
        </authorList>
    </citation>
    <scope>NUCLEOTIDE SEQUENCE</scope>
    <source>
        <strain evidence="3">Al4</strain>
    </source>
</reference>
<name>A0A8H7JF94_9PLEO</name>
<dbReference type="OrthoDB" id="408373at2759"/>
<feature type="domain" description="AB hydrolase-1" evidence="2">
    <location>
        <begin position="29"/>
        <end position="281"/>
    </location>
</feature>
<accession>A0A8H7JF94</accession>
<evidence type="ECO:0000313" key="3">
    <source>
        <dbReference type="EMBL" id="KAF9701996.1"/>
    </source>
</evidence>
<protein>
    <recommendedName>
        <fullName evidence="2">AB hydrolase-1 domain-containing protein</fullName>
    </recommendedName>
</protein>
<dbReference type="AlphaFoldDB" id="A0A8H7JF94"/>
<keyword evidence="1" id="KW-0732">Signal</keyword>
<dbReference type="Pfam" id="PF12697">
    <property type="entry name" value="Abhydrolase_6"/>
    <property type="match status" value="1"/>
</dbReference>
<evidence type="ECO:0000313" key="4">
    <source>
        <dbReference type="Proteomes" id="UP000651452"/>
    </source>
</evidence>
<reference evidence="3" key="1">
    <citation type="submission" date="2018-12" db="EMBL/GenBank/DDBJ databases">
        <authorList>
            <person name="Syme R.A."/>
            <person name="Farfan-Caceres L."/>
            <person name="Lichtenzveig J."/>
        </authorList>
    </citation>
    <scope>NUCLEOTIDE SEQUENCE</scope>
    <source>
        <strain evidence="3">Al4</strain>
    </source>
</reference>
<dbReference type="Gene3D" id="3.40.50.1820">
    <property type="entry name" value="alpha/beta hydrolase"/>
    <property type="match status" value="1"/>
</dbReference>
<feature type="chain" id="PRO_5034588419" description="AB hydrolase-1 domain-containing protein" evidence="1">
    <location>
        <begin position="23"/>
        <end position="297"/>
    </location>
</feature>
<gene>
    <name evidence="3" type="ORF">EKO04_000832</name>
</gene>
<sequence>MRSSQVASLLLSLASFPISSNALEGKPALILVPGTFHRASVYDEVKSQLEDVGYEHVNAIDLPSNGYDAADVERTADVAVVTKMLESMLEDGEDVILVGNSYGATVIMEAVKDFEDWSAVSAGGKIDREGRILGLIMLSGYIPTIAEVNHNPPRPDIRIIGAPFFNYHVSLNGTPTLVTWDKDLVTYPPSLTFYNLLNASAADYWASQLLPASFKALNATGTYIPYDGSFRTLYVVGEHDNSVSPAFAQSYLDQEGARFEVAMVDGDHVSMLSRPEAVVDVVRRFAEGTVAGGGQER</sequence>
<dbReference type="InterPro" id="IPR052897">
    <property type="entry name" value="Sec-Metab_Biosynth_Hydrolase"/>
</dbReference>